<protein>
    <submittedName>
        <fullName evidence="8">DoxX family protein</fullName>
    </submittedName>
</protein>
<feature type="transmembrane region" description="Helical" evidence="7">
    <location>
        <begin position="164"/>
        <end position="183"/>
    </location>
</feature>
<comment type="subcellular location">
    <subcellularLocation>
        <location evidence="1">Cell membrane</location>
        <topology evidence="1">Multi-pass membrane protein</topology>
    </subcellularLocation>
</comment>
<keyword evidence="9" id="KW-1185">Reference proteome</keyword>
<keyword evidence="6 7" id="KW-0472">Membrane</keyword>
<evidence type="ECO:0000256" key="7">
    <source>
        <dbReference type="SAM" id="Phobius"/>
    </source>
</evidence>
<keyword evidence="5 7" id="KW-1133">Transmembrane helix</keyword>
<evidence type="ECO:0000256" key="6">
    <source>
        <dbReference type="ARBA" id="ARBA00023136"/>
    </source>
</evidence>
<feature type="transmembrane region" description="Helical" evidence="7">
    <location>
        <begin position="123"/>
        <end position="144"/>
    </location>
</feature>
<comment type="similarity">
    <text evidence="2">Belongs to the DoxX family.</text>
</comment>
<dbReference type="InterPro" id="IPR032808">
    <property type="entry name" value="DoxX"/>
</dbReference>
<proteinExistence type="inferred from homology"/>
<feature type="transmembrane region" description="Helical" evidence="7">
    <location>
        <begin position="53"/>
        <end position="70"/>
    </location>
</feature>
<keyword evidence="3" id="KW-1003">Cell membrane</keyword>
<gene>
    <name evidence="8" type="ORF">CK936_09095</name>
</gene>
<accession>A0A2A2DCF7</accession>
<feature type="transmembrane region" description="Helical" evidence="7">
    <location>
        <begin position="20"/>
        <end position="41"/>
    </location>
</feature>
<feature type="transmembrane region" description="Helical" evidence="7">
    <location>
        <begin position="90"/>
        <end position="116"/>
    </location>
</feature>
<dbReference type="PANTHER" id="PTHR33452:SF1">
    <property type="entry name" value="INNER MEMBRANE PROTEIN YPHA-RELATED"/>
    <property type="match status" value="1"/>
</dbReference>
<dbReference type="EMBL" id="NSJV01000175">
    <property type="protein sequence ID" value="PAU49204.1"/>
    <property type="molecule type" value="Genomic_DNA"/>
</dbReference>
<evidence type="ECO:0000256" key="5">
    <source>
        <dbReference type="ARBA" id="ARBA00022989"/>
    </source>
</evidence>
<dbReference type="AlphaFoldDB" id="A0A2A2DCF7"/>
<evidence type="ECO:0000313" key="8">
    <source>
        <dbReference type="EMBL" id="PAU49204.1"/>
    </source>
</evidence>
<organism evidence="8 9">
    <name type="scientific">Streptomyces albireticuli</name>
    <dbReference type="NCBI Taxonomy" id="1940"/>
    <lineage>
        <taxon>Bacteria</taxon>
        <taxon>Bacillati</taxon>
        <taxon>Actinomycetota</taxon>
        <taxon>Actinomycetes</taxon>
        <taxon>Kitasatosporales</taxon>
        <taxon>Streptomycetaceae</taxon>
        <taxon>Streptomyces</taxon>
    </lineage>
</organism>
<name>A0A2A2DCF7_9ACTN</name>
<comment type="caution">
    <text evidence="8">The sequence shown here is derived from an EMBL/GenBank/DDBJ whole genome shotgun (WGS) entry which is preliminary data.</text>
</comment>
<reference evidence="8 9" key="1">
    <citation type="submission" date="2017-08" db="EMBL/GenBank/DDBJ databases">
        <title>Genome sequence of Streptomyces albireticuli NRRL B-1670.</title>
        <authorList>
            <person name="Graham D.E."/>
            <person name="Mahan K.M."/>
            <person name="Klingeman D.M."/>
            <person name="Hettich R.L."/>
            <person name="Parry R.J."/>
            <person name="Spain J.C."/>
        </authorList>
    </citation>
    <scope>NUCLEOTIDE SEQUENCE [LARGE SCALE GENOMIC DNA]</scope>
    <source>
        <strain evidence="8 9">NRRL B-1670</strain>
    </source>
</reference>
<dbReference type="GO" id="GO:0005886">
    <property type="term" value="C:plasma membrane"/>
    <property type="evidence" value="ECO:0007669"/>
    <property type="project" value="UniProtKB-SubCell"/>
</dbReference>
<evidence type="ECO:0000256" key="2">
    <source>
        <dbReference type="ARBA" id="ARBA00006679"/>
    </source>
</evidence>
<evidence type="ECO:0000256" key="3">
    <source>
        <dbReference type="ARBA" id="ARBA00022475"/>
    </source>
</evidence>
<dbReference type="Pfam" id="PF07681">
    <property type="entry name" value="DoxX"/>
    <property type="match status" value="1"/>
</dbReference>
<sequence>MASRHRTTSLTSSLGGPLGGQGATALPTGVSLGLLLIRLMIGLTMVGHGTQKLFGWFGGAGIDGTGKFFTQSGYPAGKAMAVVAGLSEALGGLGLFLGLLTPLAAAAVLGTMINALVVTWGDFFLPTGVEFTLLIAVTATALALTGPGRYAVDHYLPVLRAPRLSYGVAAIVLAVVAALAVVLTRD</sequence>
<dbReference type="PANTHER" id="PTHR33452">
    <property type="entry name" value="OXIDOREDUCTASE CATD-RELATED"/>
    <property type="match status" value="1"/>
</dbReference>
<keyword evidence="4 7" id="KW-0812">Transmembrane</keyword>
<dbReference type="RefSeq" id="WP_095580143.1">
    <property type="nucleotide sequence ID" value="NZ_JAJQQQ010000004.1"/>
</dbReference>
<evidence type="ECO:0000256" key="1">
    <source>
        <dbReference type="ARBA" id="ARBA00004651"/>
    </source>
</evidence>
<evidence type="ECO:0000313" key="9">
    <source>
        <dbReference type="Proteomes" id="UP000218944"/>
    </source>
</evidence>
<dbReference type="Proteomes" id="UP000218944">
    <property type="component" value="Unassembled WGS sequence"/>
</dbReference>
<evidence type="ECO:0000256" key="4">
    <source>
        <dbReference type="ARBA" id="ARBA00022692"/>
    </source>
</evidence>
<dbReference type="InterPro" id="IPR051907">
    <property type="entry name" value="DoxX-like_oxidoreductase"/>
</dbReference>